<dbReference type="Gene3D" id="1.10.287.1250">
    <property type="match status" value="1"/>
</dbReference>
<dbReference type="GO" id="GO:0004340">
    <property type="term" value="F:glucokinase activity"/>
    <property type="evidence" value="ECO:0007669"/>
    <property type="project" value="TreeGrafter"/>
</dbReference>
<evidence type="ECO:0000256" key="11">
    <source>
        <dbReference type="RuleBase" id="RU362007"/>
    </source>
</evidence>
<proteinExistence type="inferred from homology"/>
<evidence type="ECO:0000256" key="6">
    <source>
        <dbReference type="ARBA" id="ARBA00022777"/>
    </source>
</evidence>
<evidence type="ECO:0000256" key="8">
    <source>
        <dbReference type="ARBA" id="ARBA00023152"/>
    </source>
</evidence>
<evidence type="ECO:0000256" key="5">
    <source>
        <dbReference type="ARBA" id="ARBA00022741"/>
    </source>
</evidence>
<gene>
    <name evidence="13" type="ORF">RI543_002348</name>
</gene>
<dbReference type="PROSITE" id="PS00378">
    <property type="entry name" value="HEXOKINASE_1"/>
    <property type="match status" value="1"/>
</dbReference>
<dbReference type="EMBL" id="JAWIZZ010000045">
    <property type="protein sequence ID" value="KAK5779812.1"/>
    <property type="molecule type" value="Genomic_DNA"/>
</dbReference>
<dbReference type="SUPFAM" id="SSF53067">
    <property type="entry name" value="Actin-like ATPase domain"/>
    <property type="match status" value="2"/>
</dbReference>
<protein>
    <recommendedName>
        <fullName evidence="11">Phosphotransferase</fullName>
        <ecNumber evidence="11">2.7.1.-</ecNumber>
    </recommendedName>
</protein>
<comment type="pathway">
    <text evidence="1">Carbohydrate degradation; glycolysis; D-glyceraldehyde 3-phosphate and glycerone phosphate from D-glucose: step 1/4.</text>
</comment>
<dbReference type="InterPro" id="IPR022672">
    <property type="entry name" value="Hexokinase_N"/>
</dbReference>
<evidence type="ECO:0000256" key="7">
    <source>
        <dbReference type="ARBA" id="ARBA00022840"/>
    </source>
</evidence>
<evidence type="ECO:0000256" key="3">
    <source>
        <dbReference type="ARBA" id="ARBA00009225"/>
    </source>
</evidence>
<evidence type="ECO:0000256" key="2">
    <source>
        <dbReference type="ARBA" id="ARBA00005028"/>
    </source>
</evidence>
<dbReference type="GO" id="GO:0006096">
    <property type="term" value="P:glycolytic process"/>
    <property type="evidence" value="ECO:0007669"/>
    <property type="project" value="UniProtKB-KW"/>
</dbReference>
<dbReference type="InterPro" id="IPR022673">
    <property type="entry name" value="Hexokinase_C"/>
</dbReference>
<dbReference type="Proteomes" id="UP001306508">
    <property type="component" value="Unassembled WGS sequence"/>
</dbReference>
<dbReference type="InterPro" id="IPR043129">
    <property type="entry name" value="ATPase_NBD"/>
</dbReference>
<dbReference type="PRINTS" id="PR00475">
    <property type="entry name" value="HEXOKINASE"/>
</dbReference>
<dbReference type="GO" id="GO:0006013">
    <property type="term" value="P:mannose metabolic process"/>
    <property type="evidence" value="ECO:0007669"/>
    <property type="project" value="TreeGrafter"/>
</dbReference>
<evidence type="ECO:0000256" key="10">
    <source>
        <dbReference type="ARBA" id="ARBA00047905"/>
    </source>
</evidence>
<dbReference type="GO" id="GO:0019158">
    <property type="term" value="F:mannokinase activity"/>
    <property type="evidence" value="ECO:0007669"/>
    <property type="project" value="TreeGrafter"/>
</dbReference>
<dbReference type="FunFam" id="3.30.420.40:FF:000092">
    <property type="entry name" value="Phosphotransferase"/>
    <property type="match status" value="1"/>
</dbReference>
<comment type="caution">
    <text evidence="13">The sequence shown here is derived from an EMBL/GenBank/DDBJ whole genome shotgun (WGS) entry which is preliminary data.</text>
</comment>
<dbReference type="PROSITE" id="PS00866">
    <property type="entry name" value="CPSASE_1"/>
    <property type="match status" value="1"/>
</dbReference>
<dbReference type="AlphaFoldDB" id="A0AAN7WQL7"/>
<keyword evidence="7 11" id="KW-0067">ATP-binding</keyword>
<sequence>MVHLGPKKPPARKGSMLDVPQELMRELEVLENAFSVSNDQLVQISEHFAHELAKGLSKQGGNIPMIPGWVMEYPTGKESGDYLAIDLGGTNLRVVLIKLGGDRTFDSTQSKYRLPDELRTTQNRDDLFGFIADCLKNFVDEQYPNGVEKPLPLGFTFSYPASQDRINQGVLQTWTKGFDIPNVEGHDVVPLLMAQIEKRNIPIKVVALINDTTGTLVASLYTDGETKMGVIFGTGVNGAYYEVVKDIPKLEGKLAADIPPEGVMAINCEYGSFDNEHVILPRTKYDIQIDNESPRPGQQTFEKMSSGYYLGEILRLAIVDLHSKGLILKDQDMTKLNTPFIMDTSYPSRIEDDPFENLEDTDEILIKELGIKTTLPERKVIRRICELIGTRAARLSVCGIAGVFKKRGYTHGNVACDGSVFNRYPGFKEQAAQALRDIFGWEKGEASSYPIVLKPAEDGSGAGAAVIAALAEKRLEKGLSVGIIGA</sequence>
<dbReference type="GO" id="GO:0005739">
    <property type="term" value="C:mitochondrion"/>
    <property type="evidence" value="ECO:0007669"/>
    <property type="project" value="TreeGrafter"/>
</dbReference>
<evidence type="ECO:0000259" key="12">
    <source>
        <dbReference type="PROSITE" id="PS00866"/>
    </source>
</evidence>
<feature type="domain" description="Carbamoyl phosphate synthase ATP-binding" evidence="12">
    <location>
        <begin position="449"/>
        <end position="463"/>
    </location>
</feature>
<organism evidence="13 14">
    <name type="scientific">Arxiozyma heterogenica</name>
    <dbReference type="NCBI Taxonomy" id="278026"/>
    <lineage>
        <taxon>Eukaryota</taxon>
        <taxon>Fungi</taxon>
        <taxon>Dikarya</taxon>
        <taxon>Ascomycota</taxon>
        <taxon>Saccharomycotina</taxon>
        <taxon>Saccharomycetes</taxon>
        <taxon>Saccharomycetales</taxon>
        <taxon>Saccharomycetaceae</taxon>
        <taxon>Arxiozyma</taxon>
    </lineage>
</organism>
<comment type="catalytic activity">
    <reaction evidence="9">
        <text>a D-hexose + ATP = a D-hexose 6-phosphate + ADP + H(+)</text>
        <dbReference type="Rhea" id="RHEA:22740"/>
        <dbReference type="ChEBI" id="CHEBI:4194"/>
        <dbReference type="ChEBI" id="CHEBI:15378"/>
        <dbReference type="ChEBI" id="CHEBI:30616"/>
        <dbReference type="ChEBI" id="CHEBI:229467"/>
        <dbReference type="ChEBI" id="CHEBI:456216"/>
        <dbReference type="EC" id="2.7.1.1"/>
    </reaction>
    <physiologicalReaction direction="left-to-right" evidence="9">
        <dbReference type="Rhea" id="RHEA:22741"/>
    </physiologicalReaction>
</comment>
<keyword evidence="14" id="KW-1185">Reference proteome</keyword>
<evidence type="ECO:0000313" key="13">
    <source>
        <dbReference type="EMBL" id="KAK5779812.1"/>
    </source>
</evidence>
<dbReference type="InterPro" id="IPR001312">
    <property type="entry name" value="Hexokinase"/>
</dbReference>
<dbReference type="GO" id="GO:0001678">
    <property type="term" value="P:intracellular glucose homeostasis"/>
    <property type="evidence" value="ECO:0007669"/>
    <property type="project" value="InterPro"/>
</dbReference>
<keyword evidence="4 11" id="KW-0808">Transferase</keyword>
<comment type="similarity">
    <text evidence="3 11">Belongs to the hexokinase family.</text>
</comment>
<dbReference type="EC" id="2.7.1.-" evidence="11"/>
<dbReference type="GO" id="GO:0006006">
    <property type="term" value="P:glucose metabolic process"/>
    <property type="evidence" value="ECO:0007669"/>
    <property type="project" value="TreeGrafter"/>
</dbReference>
<dbReference type="PROSITE" id="PS51748">
    <property type="entry name" value="HEXOKINASE_2"/>
    <property type="match status" value="1"/>
</dbReference>
<dbReference type="GO" id="GO:0005536">
    <property type="term" value="F:D-glucose binding"/>
    <property type="evidence" value="ECO:0007669"/>
    <property type="project" value="InterPro"/>
</dbReference>
<dbReference type="Pfam" id="PF03727">
    <property type="entry name" value="Hexokinase_2"/>
    <property type="match status" value="1"/>
</dbReference>
<dbReference type="GO" id="GO:0005829">
    <property type="term" value="C:cytosol"/>
    <property type="evidence" value="ECO:0007669"/>
    <property type="project" value="TreeGrafter"/>
</dbReference>
<evidence type="ECO:0000256" key="4">
    <source>
        <dbReference type="ARBA" id="ARBA00022679"/>
    </source>
</evidence>
<dbReference type="PANTHER" id="PTHR19443:SF16">
    <property type="entry name" value="HEXOKINASE TYPE 1-RELATED"/>
    <property type="match status" value="1"/>
</dbReference>
<dbReference type="PANTHER" id="PTHR19443">
    <property type="entry name" value="HEXOKINASE"/>
    <property type="match status" value="1"/>
</dbReference>
<evidence type="ECO:0000256" key="1">
    <source>
        <dbReference type="ARBA" id="ARBA00004888"/>
    </source>
</evidence>
<comment type="pathway">
    <text evidence="2">Carbohydrate metabolism; hexose metabolism.</text>
</comment>
<dbReference type="InterPro" id="IPR005479">
    <property type="entry name" value="CPAse_ATP-bd"/>
</dbReference>
<name>A0AAN7WQL7_9SACH</name>
<evidence type="ECO:0000256" key="9">
    <source>
        <dbReference type="ARBA" id="ARBA00044613"/>
    </source>
</evidence>
<evidence type="ECO:0000313" key="14">
    <source>
        <dbReference type="Proteomes" id="UP001306508"/>
    </source>
</evidence>
<dbReference type="InterPro" id="IPR019807">
    <property type="entry name" value="Hexokinase_BS"/>
</dbReference>
<reference evidence="14" key="1">
    <citation type="submission" date="2023-07" db="EMBL/GenBank/DDBJ databases">
        <title>A draft genome of Kazachstania heterogenica Y-27499.</title>
        <authorList>
            <person name="Donic C."/>
            <person name="Kralova J.S."/>
            <person name="Fidel L."/>
            <person name="Ben-Dor S."/>
            <person name="Jung S."/>
        </authorList>
    </citation>
    <scope>NUCLEOTIDE SEQUENCE [LARGE SCALE GENOMIC DNA]</scope>
    <source>
        <strain evidence="14">Y27499</strain>
    </source>
</reference>
<dbReference type="Gene3D" id="3.40.367.20">
    <property type="match status" value="1"/>
</dbReference>
<comment type="catalytic activity">
    <reaction evidence="10">
        <text>D-fructose + ATP = D-fructose 6-phosphate + ADP + H(+)</text>
        <dbReference type="Rhea" id="RHEA:16125"/>
        <dbReference type="ChEBI" id="CHEBI:15378"/>
        <dbReference type="ChEBI" id="CHEBI:30616"/>
        <dbReference type="ChEBI" id="CHEBI:37721"/>
        <dbReference type="ChEBI" id="CHEBI:61527"/>
        <dbReference type="ChEBI" id="CHEBI:456216"/>
        <dbReference type="EC" id="2.7.1.1"/>
    </reaction>
    <physiologicalReaction direction="left-to-right" evidence="10">
        <dbReference type="Rhea" id="RHEA:16126"/>
    </physiologicalReaction>
</comment>
<accession>A0AAN7WQL7</accession>
<keyword evidence="6 11" id="KW-0418">Kinase</keyword>
<dbReference type="FunFam" id="3.40.367.20:FF:000004">
    <property type="entry name" value="Phosphotransferase"/>
    <property type="match status" value="1"/>
</dbReference>
<dbReference type="Gene3D" id="3.30.420.40">
    <property type="match status" value="1"/>
</dbReference>
<keyword evidence="5 11" id="KW-0547">Nucleotide-binding</keyword>
<keyword evidence="8 11" id="KW-0324">Glycolysis</keyword>
<dbReference type="GO" id="GO:0008865">
    <property type="term" value="F:fructokinase activity"/>
    <property type="evidence" value="ECO:0007669"/>
    <property type="project" value="TreeGrafter"/>
</dbReference>
<dbReference type="GO" id="GO:0005524">
    <property type="term" value="F:ATP binding"/>
    <property type="evidence" value="ECO:0007669"/>
    <property type="project" value="UniProtKB-UniRule"/>
</dbReference>
<dbReference type="Pfam" id="PF00349">
    <property type="entry name" value="Hexokinase_1"/>
    <property type="match status" value="1"/>
</dbReference>